<reference evidence="4 5" key="1">
    <citation type="submission" date="2018-05" db="EMBL/GenBank/DDBJ databases">
        <title>A metagenomic window into the 2 km-deep terrestrial subsurface aquifer revealed taxonomically and functionally diverse microbial community comprising novel uncultured bacterial lineages.</title>
        <authorList>
            <person name="Kadnikov V.V."/>
            <person name="Mardanov A.V."/>
            <person name="Beletsky A.V."/>
            <person name="Banks D."/>
            <person name="Pimenov N.V."/>
            <person name="Frank Y.A."/>
            <person name="Karnachuk O.V."/>
            <person name="Ravin N.V."/>
        </authorList>
    </citation>
    <scope>NUCLEOTIDE SEQUENCE [LARGE SCALE GENOMIC DNA]</scope>
    <source>
        <strain evidence="4">BY5</strain>
    </source>
</reference>
<feature type="binding site" evidence="1">
    <location>
        <position position="214"/>
    </location>
    <ligand>
        <name>ATP</name>
        <dbReference type="ChEBI" id="CHEBI:30616"/>
    </ligand>
</feature>
<accession>A0A367ZDP4</accession>
<comment type="similarity">
    <text evidence="1">Belongs to the thiamine-monophosphate kinase family.</text>
</comment>
<dbReference type="InterPro" id="IPR036921">
    <property type="entry name" value="PurM-like_N_sf"/>
</dbReference>
<dbReference type="GO" id="GO:0009228">
    <property type="term" value="P:thiamine biosynthetic process"/>
    <property type="evidence" value="ECO:0007669"/>
    <property type="project" value="UniProtKB-KW"/>
</dbReference>
<keyword evidence="1 4" id="KW-0418">Kinase</keyword>
<dbReference type="InterPro" id="IPR006283">
    <property type="entry name" value="ThiL-like"/>
</dbReference>
<evidence type="ECO:0000313" key="4">
    <source>
        <dbReference type="EMBL" id="RCK75977.1"/>
    </source>
</evidence>
<feature type="binding site" evidence="1">
    <location>
        <position position="79"/>
    </location>
    <ligand>
        <name>Mg(2+)</name>
        <dbReference type="ChEBI" id="CHEBI:18420"/>
        <label>3</label>
    </ligand>
</feature>
<feature type="domain" description="PurM-like C-terminal" evidence="3">
    <location>
        <begin position="157"/>
        <end position="307"/>
    </location>
</feature>
<dbReference type="InterPro" id="IPR010918">
    <property type="entry name" value="PurM-like_C_dom"/>
</dbReference>
<feature type="binding site" evidence="1">
    <location>
        <position position="333"/>
    </location>
    <ligand>
        <name>substrate</name>
    </ligand>
</feature>
<dbReference type="PANTHER" id="PTHR30270:SF0">
    <property type="entry name" value="THIAMINE-MONOPHOSPHATE KINASE"/>
    <property type="match status" value="1"/>
</dbReference>
<comment type="pathway">
    <text evidence="1">Cofactor biosynthesis; thiamine diphosphate biosynthesis; thiamine diphosphate from thiamine phosphate: step 1/1.</text>
</comment>
<keyword evidence="1" id="KW-0067">ATP-binding</keyword>
<name>A0A367ZDP4_9BACT</name>
<dbReference type="AlphaFoldDB" id="A0A367ZDP4"/>
<organism evidence="4 5">
    <name type="scientific">Candidatus Ozemobacter sibiricus</name>
    <dbReference type="NCBI Taxonomy" id="2268124"/>
    <lineage>
        <taxon>Bacteria</taxon>
        <taxon>Candidatus Ozemobacteria</taxon>
        <taxon>Candidatus Ozemobacterales</taxon>
        <taxon>Candidatus Ozemobacteraceae</taxon>
        <taxon>Candidatus Ozemobacter</taxon>
    </lineage>
</organism>
<feature type="binding site" evidence="1">
    <location>
        <position position="127"/>
    </location>
    <ligand>
        <name>Mg(2+)</name>
        <dbReference type="ChEBI" id="CHEBI:18420"/>
        <label>1</label>
    </ligand>
</feature>
<feature type="binding site" evidence="1">
    <location>
        <position position="79"/>
    </location>
    <ligand>
        <name>Mg(2+)</name>
        <dbReference type="ChEBI" id="CHEBI:18420"/>
        <label>2</label>
    </ligand>
</feature>
<sequence length="348" mass="37405">MAGLEKYTEFSLINRLTARLERHPQQRNRTHQADAEIVRMADGSWLAATVDGIHEEYALGIIRDPFILGWNVVAHSLSDLAAVGASPLGVLVAVSFPRTAEAAWQEAFFNGVDAAVRAHGTYCLGGDTNFASEPGFTCTALGTIARAEPTLRVGGAPGDLLYITGPLGTGNLLGIASQVDKGLWATLEKEYKPVARLKEGLALAPFVSCSIDTSDALLQGLAILADLNGVGIDFEHAPDLYAPPLVALTEKIRFPLWLVNVFGMGEYELILAVSPAREPAFLARAQEENLTIKRIGRMRADPGITLSIDGKAFPLDVPYLLNLFGTCSDLQAYLKALLAYDASLRASR</sequence>
<dbReference type="InterPro" id="IPR016188">
    <property type="entry name" value="PurM-like_N"/>
</dbReference>
<dbReference type="Gene3D" id="3.90.650.10">
    <property type="entry name" value="PurM-like C-terminal domain"/>
    <property type="match status" value="1"/>
</dbReference>
<feature type="binding site" evidence="1">
    <location>
        <position position="49"/>
    </location>
    <ligand>
        <name>Mg(2+)</name>
        <dbReference type="ChEBI" id="CHEBI:18420"/>
        <label>4</label>
    </ligand>
</feature>
<dbReference type="Pfam" id="PF02769">
    <property type="entry name" value="AIRS_C"/>
    <property type="match status" value="1"/>
</dbReference>
<dbReference type="UniPathway" id="UPA00060">
    <property type="reaction ID" value="UER00142"/>
</dbReference>
<dbReference type="Proteomes" id="UP000252355">
    <property type="component" value="Unassembled WGS sequence"/>
</dbReference>
<comment type="caution">
    <text evidence="4">The sequence shown here is derived from an EMBL/GenBank/DDBJ whole genome shotgun (WGS) entry which is preliminary data.</text>
</comment>
<dbReference type="InterPro" id="IPR036676">
    <property type="entry name" value="PurM-like_C_sf"/>
</dbReference>
<feature type="binding site" evidence="1">
    <location>
        <position position="152"/>
    </location>
    <ligand>
        <name>ATP</name>
        <dbReference type="ChEBI" id="CHEBI:30616"/>
    </ligand>
</feature>
<keyword evidence="1" id="KW-0547">Nucleotide-binding</keyword>
<evidence type="ECO:0000259" key="2">
    <source>
        <dbReference type="Pfam" id="PF00586"/>
    </source>
</evidence>
<keyword evidence="1" id="KW-0808">Transferase</keyword>
<evidence type="ECO:0000313" key="5">
    <source>
        <dbReference type="Proteomes" id="UP000252355"/>
    </source>
</evidence>
<comment type="catalytic activity">
    <reaction evidence="1">
        <text>thiamine phosphate + ATP = thiamine diphosphate + ADP</text>
        <dbReference type="Rhea" id="RHEA:15913"/>
        <dbReference type="ChEBI" id="CHEBI:30616"/>
        <dbReference type="ChEBI" id="CHEBI:37575"/>
        <dbReference type="ChEBI" id="CHEBI:58937"/>
        <dbReference type="ChEBI" id="CHEBI:456216"/>
        <dbReference type="EC" id="2.7.4.16"/>
    </reaction>
</comment>
<dbReference type="HAMAP" id="MF_02128">
    <property type="entry name" value="TMP_kinase"/>
    <property type="match status" value="1"/>
</dbReference>
<comment type="miscellaneous">
    <text evidence="1">Reaction mechanism of ThiL seems to utilize a direct, inline transfer of the gamma-phosphate of ATP to TMP rather than a phosphorylated enzyme intermediate.</text>
</comment>
<keyword evidence="1" id="KW-0479">Metal-binding</keyword>
<comment type="caution">
    <text evidence="1">Lacks conserved residue(s) required for the propagation of feature annotation.</text>
</comment>
<dbReference type="Gene3D" id="3.30.1330.10">
    <property type="entry name" value="PurM-like, N-terminal domain"/>
    <property type="match status" value="1"/>
</dbReference>
<evidence type="ECO:0000259" key="3">
    <source>
        <dbReference type="Pfam" id="PF02769"/>
    </source>
</evidence>
<dbReference type="EC" id="2.7.4.16" evidence="1"/>
<dbReference type="GO" id="GO:0005524">
    <property type="term" value="F:ATP binding"/>
    <property type="evidence" value="ECO:0007669"/>
    <property type="project" value="UniProtKB-UniRule"/>
</dbReference>
<dbReference type="PANTHER" id="PTHR30270">
    <property type="entry name" value="THIAMINE-MONOPHOSPHATE KINASE"/>
    <property type="match status" value="1"/>
</dbReference>
<dbReference type="SUPFAM" id="SSF55326">
    <property type="entry name" value="PurM N-terminal domain-like"/>
    <property type="match status" value="1"/>
</dbReference>
<feature type="binding site" evidence="1">
    <location>
        <position position="79"/>
    </location>
    <ligand>
        <name>Mg(2+)</name>
        <dbReference type="ChEBI" id="CHEBI:18420"/>
        <label>4</label>
    </ligand>
</feature>
<protein>
    <recommendedName>
        <fullName evidence="1">Thiamine-monophosphate kinase</fullName>
        <shortName evidence="1">TMP kinase</shortName>
        <shortName evidence="1">Thiamine-phosphate kinase</shortName>
        <ecNumber evidence="1">2.7.4.16</ecNumber>
    </recommendedName>
</protein>
<dbReference type="SUPFAM" id="SSF56042">
    <property type="entry name" value="PurM C-terminal domain-like"/>
    <property type="match status" value="1"/>
</dbReference>
<feature type="binding site" evidence="1">
    <location>
        <position position="51"/>
    </location>
    <ligand>
        <name>Mg(2+)</name>
        <dbReference type="ChEBI" id="CHEBI:18420"/>
        <label>2</label>
    </ligand>
</feature>
<feature type="binding site" evidence="1">
    <location>
        <position position="212"/>
    </location>
    <ligand>
        <name>Mg(2+)</name>
        <dbReference type="ChEBI" id="CHEBI:18420"/>
        <label>3</label>
    </ligand>
</feature>
<evidence type="ECO:0000256" key="1">
    <source>
        <dbReference type="HAMAP-Rule" id="MF_02128"/>
    </source>
</evidence>
<feature type="domain" description="PurM-like N-terminal" evidence="2">
    <location>
        <begin position="33"/>
        <end position="144"/>
    </location>
</feature>
<dbReference type="CDD" id="cd02194">
    <property type="entry name" value="ThiL"/>
    <property type="match status" value="1"/>
</dbReference>
<keyword evidence="1" id="KW-0784">Thiamine biosynthesis</keyword>
<proteinExistence type="inferred from homology"/>
<dbReference type="Pfam" id="PF00586">
    <property type="entry name" value="AIRS"/>
    <property type="match status" value="1"/>
</dbReference>
<feature type="binding site" evidence="1">
    <location>
        <position position="215"/>
    </location>
    <ligand>
        <name>Mg(2+)</name>
        <dbReference type="ChEBI" id="CHEBI:18420"/>
        <label>5</label>
    </ligand>
</feature>
<feature type="binding site" evidence="1">
    <location>
        <position position="51"/>
    </location>
    <ligand>
        <name>Mg(2+)</name>
        <dbReference type="ChEBI" id="CHEBI:18420"/>
        <label>1</label>
    </ligand>
</feature>
<feature type="binding site" evidence="1">
    <location>
        <position position="34"/>
    </location>
    <ligand>
        <name>Mg(2+)</name>
        <dbReference type="ChEBI" id="CHEBI:18420"/>
        <label>3</label>
    </ligand>
</feature>
<comment type="function">
    <text evidence="1">Catalyzes the ATP-dependent phosphorylation of thiamine-monophosphate (TMP) to form thiamine-pyrophosphate (TPP), the active form of vitamin B1.</text>
</comment>
<keyword evidence="1" id="KW-0460">Magnesium</keyword>
<dbReference type="GO" id="GO:0000287">
    <property type="term" value="F:magnesium ion binding"/>
    <property type="evidence" value="ECO:0007669"/>
    <property type="project" value="UniProtKB-UniRule"/>
</dbReference>
<feature type="binding site" evidence="1">
    <location>
        <begin position="126"/>
        <end position="127"/>
    </location>
    <ligand>
        <name>ATP</name>
        <dbReference type="ChEBI" id="CHEBI:30616"/>
    </ligand>
</feature>
<gene>
    <name evidence="1" type="primary">thiL</name>
    <name evidence="4" type="ORF">OZSIB_3707</name>
</gene>
<dbReference type="GO" id="GO:0009030">
    <property type="term" value="F:thiamine-phosphate kinase activity"/>
    <property type="evidence" value="ECO:0007669"/>
    <property type="project" value="UniProtKB-UniRule"/>
</dbReference>
<feature type="binding site" evidence="1">
    <location>
        <position position="34"/>
    </location>
    <ligand>
        <name>Mg(2+)</name>
        <dbReference type="ChEBI" id="CHEBI:18420"/>
        <label>4</label>
    </ligand>
</feature>
<dbReference type="EMBL" id="QOQW01000037">
    <property type="protein sequence ID" value="RCK75977.1"/>
    <property type="molecule type" value="Genomic_DNA"/>
</dbReference>
<dbReference type="GO" id="GO:0009229">
    <property type="term" value="P:thiamine diphosphate biosynthetic process"/>
    <property type="evidence" value="ECO:0007669"/>
    <property type="project" value="UniProtKB-UniRule"/>
</dbReference>